<evidence type="ECO:0000313" key="2">
    <source>
        <dbReference type="Proteomes" id="UP001152484"/>
    </source>
</evidence>
<dbReference type="AlphaFoldDB" id="A0A9P0ZZ12"/>
<proteinExistence type="predicted"/>
<keyword evidence="2" id="KW-1185">Reference proteome</keyword>
<reference evidence="1" key="1">
    <citation type="submission" date="2022-07" db="EMBL/GenBank/DDBJ databases">
        <authorList>
            <person name="Macas J."/>
            <person name="Novak P."/>
            <person name="Neumann P."/>
        </authorList>
    </citation>
    <scope>NUCLEOTIDE SEQUENCE</scope>
</reference>
<accession>A0A9P0ZZ12</accession>
<dbReference type="PANTHER" id="PTHR10775">
    <property type="entry name" value="OS08G0208400 PROTEIN"/>
    <property type="match status" value="1"/>
</dbReference>
<organism evidence="1 2">
    <name type="scientific">Cuscuta europaea</name>
    <name type="common">European dodder</name>
    <dbReference type="NCBI Taxonomy" id="41803"/>
    <lineage>
        <taxon>Eukaryota</taxon>
        <taxon>Viridiplantae</taxon>
        <taxon>Streptophyta</taxon>
        <taxon>Embryophyta</taxon>
        <taxon>Tracheophyta</taxon>
        <taxon>Spermatophyta</taxon>
        <taxon>Magnoliopsida</taxon>
        <taxon>eudicotyledons</taxon>
        <taxon>Gunneridae</taxon>
        <taxon>Pentapetalae</taxon>
        <taxon>asterids</taxon>
        <taxon>lamiids</taxon>
        <taxon>Solanales</taxon>
        <taxon>Convolvulaceae</taxon>
        <taxon>Cuscuteae</taxon>
        <taxon>Cuscuta</taxon>
        <taxon>Cuscuta subgen. Cuscuta</taxon>
    </lineage>
</organism>
<dbReference type="EMBL" id="CAMAPE010000083">
    <property type="protein sequence ID" value="CAH9120194.1"/>
    <property type="molecule type" value="Genomic_DNA"/>
</dbReference>
<dbReference type="PANTHER" id="PTHR10775:SF188">
    <property type="entry name" value="TRANSPOSASE-ASSOCIATED DOMAIN-CONTAINING PROTEIN"/>
    <property type="match status" value="1"/>
</dbReference>
<evidence type="ECO:0000313" key="1">
    <source>
        <dbReference type="EMBL" id="CAH9120194.1"/>
    </source>
</evidence>
<sequence length="190" mass="22271">MTQLSAMTEMLNLKKEMSLSEGATDRISQFINRFFPSNIPNKPILNFKKIKRKLSVLGMSHQSIDCCPKGCMIYWRANSELLKCKFCSTARYDISKQTNKRIPLAKMEYFPLTPRLQRLYASATTSDDMRWHKNHRRKEGVMCHPSDAKAWIHVNNLYPKFAEDPRNVQQINIPVPLKLFSLRAWSNKRY</sequence>
<comment type="caution">
    <text evidence="1">The sequence shown here is derived from an EMBL/GenBank/DDBJ whole genome shotgun (WGS) entry which is preliminary data.</text>
</comment>
<dbReference type="Proteomes" id="UP001152484">
    <property type="component" value="Unassembled WGS sequence"/>
</dbReference>
<name>A0A9P0ZZ12_CUSEU</name>
<gene>
    <name evidence="1" type="ORF">CEURO_LOCUS22630</name>
</gene>
<protein>
    <submittedName>
        <fullName evidence="1">Uncharacterized protein</fullName>
    </submittedName>
</protein>
<dbReference type="OrthoDB" id="1259016at2759"/>